<dbReference type="OrthoDB" id="8858741at2"/>
<comment type="subcellular location">
    <subcellularLocation>
        <location evidence="1">Periplasm</location>
    </subcellularLocation>
</comment>
<dbReference type="AlphaFoldDB" id="A0A3N7HLL7"/>
<name>A0A3N7HLL7_9BURK</name>
<evidence type="ECO:0000256" key="4">
    <source>
        <dbReference type="ARBA" id="ARBA00022729"/>
    </source>
</evidence>
<protein>
    <submittedName>
        <fullName evidence="6">Extracellular solute-binding protein</fullName>
    </submittedName>
</protein>
<feature type="chain" id="PRO_5018094152" evidence="5">
    <location>
        <begin position="22"/>
        <end position="413"/>
    </location>
</feature>
<organism evidence="6 7">
    <name type="scientific">Piscinibacter terrae</name>
    <dbReference type="NCBI Taxonomy" id="2496871"/>
    <lineage>
        <taxon>Bacteria</taxon>
        <taxon>Pseudomonadati</taxon>
        <taxon>Pseudomonadota</taxon>
        <taxon>Betaproteobacteria</taxon>
        <taxon>Burkholderiales</taxon>
        <taxon>Sphaerotilaceae</taxon>
        <taxon>Piscinibacter</taxon>
    </lineage>
</organism>
<keyword evidence="7" id="KW-1185">Reference proteome</keyword>
<dbReference type="PANTHER" id="PTHR43649">
    <property type="entry name" value="ARABINOSE-BINDING PROTEIN-RELATED"/>
    <property type="match status" value="1"/>
</dbReference>
<dbReference type="RefSeq" id="WP_124541752.1">
    <property type="nucleotide sequence ID" value="NZ_QUSW01000005.1"/>
</dbReference>
<dbReference type="InterPro" id="IPR050490">
    <property type="entry name" value="Bact_solute-bd_prot1"/>
</dbReference>
<evidence type="ECO:0000313" key="7">
    <source>
        <dbReference type="Proteomes" id="UP000267464"/>
    </source>
</evidence>
<dbReference type="SUPFAM" id="SSF53850">
    <property type="entry name" value="Periplasmic binding protein-like II"/>
    <property type="match status" value="1"/>
</dbReference>
<dbReference type="Pfam" id="PF01547">
    <property type="entry name" value="SBP_bac_1"/>
    <property type="match status" value="1"/>
</dbReference>
<reference evidence="6 7" key="1">
    <citation type="submission" date="2018-08" db="EMBL/GenBank/DDBJ databases">
        <authorList>
            <person name="Khan S.A."/>
            <person name="Jeon C.O."/>
            <person name="Chun B.H."/>
            <person name="Jeong S.E."/>
        </authorList>
    </citation>
    <scope>NUCLEOTIDE SEQUENCE [LARGE SCALE GENOMIC DNA]</scope>
    <source>
        <strain evidence="6 7">S-16</strain>
    </source>
</reference>
<evidence type="ECO:0000256" key="5">
    <source>
        <dbReference type="SAM" id="SignalP"/>
    </source>
</evidence>
<sequence length="413" mass="44749">MKWILKSAVLCTAFASAAAVADTTLNALFMTQAAYSEDDVKAMTAEFTKNNPQVKVNLEFVPYEALHDKIIAASGTSSGYDVVLFDVVWPAEFSRHKILRDVTDRIAPAEVERVVSGAWSTVSHDGHRYGMPWILDTKYLFYNRDILAKAGITAPPATWDELSRQAKLIKDKGLVKYPMVWSWSQAEAMVCDYTTLALAHQGKLLDGGKPGYAQGGALKAAKYMQESLAQGLTNPNSREYVEEDVRKVFSNGEAAFALNWTYMYAQANDPKESKVAGKVGIAPAPGVAGLSSVSAVNGSMGLGITSASKQPDLAWHYIVHMTSRPVQEKYARLSLPIWKASYDDAGVAKGQEELIAAAKKSLPAMAGRPAAANYTELSNSLQKHLHEALLGKRSVEDAMQAATADATRLAAKP</sequence>
<evidence type="ECO:0000256" key="2">
    <source>
        <dbReference type="ARBA" id="ARBA00008520"/>
    </source>
</evidence>
<comment type="caution">
    <text evidence="6">The sequence shown here is derived from an EMBL/GenBank/DDBJ whole genome shotgun (WGS) entry which is preliminary data.</text>
</comment>
<dbReference type="PANTHER" id="PTHR43649:SF34">
    <property type="entry name" value="ABC TRANSPORTER PERIPLASMIC-BINDING PROTEIN YCJN-RELATED"/>
    <property type="match status" value="1"/>
</dbReference>
<dbReference type="EMBL" id="QUSW01000005">
    <property type="protein sequence ID" value="RQP23007.1"/>
    <property type="molecule type" value="Genomic_DNA"/>
</dbReference>
<gene>
    <name evidence="6" type="ORF">DZC73_17920</name>
</gene>
<evidence type="ECO:0000256" key="1">
    <source>
        <dbReference type="ARBA" id="ARBA00004418"/>
    </source>
</evidence>
<dbReference type="Proteomes" id="UP000267464">
    <property type="component" value="Unassembled WGS sequence"/>
</dbReference>
<dbReference type="Gene3D" id="3.40.190.10">
    <property type="entry name" value="Periplasmic binding protein-like II"/>
    <property type="match status" value="2"/>
</dbReference>
<keyword evidence="3" id="KW-0813">Transport</keyword>
<comment type="similarity">
    <text evidence="2">Belongs to the bacterial solute-binding protein 1 family.</text>
</comment>
<evidence type="ECO:0000313" key="6">
    <source>
        <dbReference type="EMBL" id="RQP23007.1"/>
    </source>
</evidence>
<proteinExistence type="inferred from homology"/>
<keyword evidence="4 5" id="KW-0732">Signal</keyword>
<evidence type="ECO:0000256" key="3">
    <source>
        <dbReference type="ARBA" id="ARBA00022448"/>
    </source>
</evidence>
<dbReference type="GO" id="GO:0042597">
    <property type="term" value="C:periplasmic space"/>
    <property type="evidence" value="ECO:0007669"/>
    <property type="project" value="UniProtKB-SubCell"/>
</dbReference>
<dbReference type="InterPro" id="IPR006059">
    <property type="entry name" value="SBP"/>
</dbReference>
<reference evidence="6 7" key="2">
    <citation type="submission" date="2018-12" db="EMBL/GenBank/DDBJ databases">
        <title>Rhizobacter gummiphilus sp. nov., a rubber-degrading bacterium isolated from the soil of a botanical garden in Japan.</title>
        <authorList>
            <person name="Shunsuke S.S."/>
        </authorList>
    </citation>
    <scope>NUCLEOTIDE SEQUENCE [LARGE SCALE GENOMIC DNA]</scope>
    <source>
        <strain evidence="6 7">S-16</strain>
    </source>
</reference>
<feature type="signal peptide" evidence="5">
    <location>
        <begin position="1"/>
        <end position="21"/>
    </location>
</feature>
<accession>A0A3N7HLL7</accession>